<dbReference type="AlphaFoldDB" id="A0AA85J152"/>
<dbReference type="GO" id="GO:0000166">
    <property type="term" value="F:nucleotide binding"/>
    <property type="evidence" value="ECO:0007669"/>
    <property type="project" value="UniProtKB-KW"/>
</dbReference>
<dbReference type="Gene3D" id="3.60.21.10">
    <property type="match status" value="1"/>
</dbReference>
<dbReference type="InterPro" id="IPR029052">
    <property type="entry name" value="Metallo-depent_PP-like"/>
</dbReference>
<evidence type="ECO:0000259" key="4">
    <source>
        <dbReference type="Pfam" id="PF00149"/>
    </source>
</evidence>
<feature type="domain" description="5'-Nucleotidase C-terminal" evidence="5">
    <location>
        <begin position="309"/>
        <end position="463"/>
    </location>
</feature>
<dbReference type="Pfam" id="PF02872">
    <property type="entry name" value="5_nucleotid_C"/>
    <property type="match status" value="1"/>
</dbReference>
<sequence length="469" mass="53021">MDIKCLDILHFNDVYNIEEQKQEPVAGAARFTTALKEHGAGKGSIVLFSGDCLSPSYVSNATQGRHMPPIMNKMSIQCSLFGNHEFDFGLDVCQECADACNFPWINSNIYDAETNTLIGTDLSYKIIKNNDLKIGIIGLVEKEWVETIPCFTSSTLDVKDFCEVGRKLGKFLKIQQKCHLVIALTHMRWPNDRLLASSVPEIDLIFGGHDHDYAYEWIQLDEALLLLHDTDEPADNDKITLKRLILKSGSDYQMFSHLKVKYDKQNCKLLDIEIEKVIVDSHWEPDEEVQQVVKQYTEKLEKKLDRPLGRIEVQLDARFTSIRSHETNIGNLICDIVLTAVDADCVLFNSGSLRADRIIPAGMFTLRDLSNILPILDKLVVIEITGEQLIEALENSVSEYPKCEGRFPIIGGMRFAFNPSKPSGGRILTESVSVQNEPIIMDKKYRLCIKHYLYAGNDGFHVFPKCPVC</sequence>
<comment type="similarity">
    <text evidence="1 3">Belongs to the 5'-nucleotidase family.</text>
</comment>
<proteinExistence type="inferred from homology"/>
<dbReference type="PANTHER" id="PTHR11575:SF48">
    <property type="entry name" value="5'-NUCLEOTIDASE"/>
    <property type="match status" value="1"/>
</dbReference>
<keyword evidence="3" id="KW-0547">Nucleotide-binding</keyword>
<evidence type="ECO:0000256" key="3">
    <source>
        <dbReference type="RuleBase" id="RU362119"/>
    </source>
</evidence>
<accession>A0AA85J152</accession>
<keyword evidence="2" id="KW-0732">Signal</keyword>
<dbReference type="GO" id="GO:0016787">
    <property type="term" value="F:hydrolase activity"/>
    <property type="evidence" value="ECO:0007669"/>
    <property type="project" value="UniProtKB-KW"/>
</dbReference>
<keyword evidence="3" id="KW-0378">Hydrolase</keyword>
<dbReference type="InterPro" id="IPR008334">
    <property type="entry name" value="5'-Nucleotdase_C"/>
</dbReference>
<evidence type="ECO:0000256" key="1">
    <source>
        <dbReference type="ARBA" id="ARBA00006654"/>
    </source>
</evidence>
<organism evidence="6 7">
    <name type="scientific">Trichobilharzia regenti</name>
    <name type="common">Nasal bird schistosome</name>
    <dbReference type="NCBI Taxonomy" id="157069"/>
    <lineage>
        <taxon>Eukaryota</taxon>
        <taxon>Metazoa</taxon>
        <taxon>Spiralia</taxon>
        <taxon>Lophotrochozoa</taxon>
        <taxon>Platyhelminthes</taxon>
        <taxon>Trematoda</taxon>
        <taxon>Digenea</taxon>
        <taxon>Strigeidida</taxon>
        <taxon>Schistosomatoidea</taxon>
        <taxon>Schistosomatidae</taxon>
        <taxon>Trichobilharzia</taxon>
    </lineage>
</organism>
<evidence type="ECO:0000259" key="5">
    <source>
        <dbReference type="Pfam" id="PF02872"/>
    </source>
</evidence>
<dbReference type="SUPFAM" id="SSF55816">
    <property type="entry name" value="5'-nucleotidase (syn. UDP-sugar hydrolase), C-terminal domain"/>
    <property type="match status" value="1"/>
</dbReference>
<dbReference type="PANTHER" id="PTHR11575">
    <property type="entry name" value="5'-NUCLEOTIDASE-RELATED"/>
    <property type="match status" value="1"/>
</dbReference>
<dbReference type="InterPro" id="IPR006179">
    <property type="entry name" value="5_nucleotidase/apyrase"/>
</dbReference>
<dbReference type="SUPFAM" id="SSF56300">
    <property type="entry name" value="Metallo-dependent phosphatases"/>
    <property type="match status" value="1"/>
</dbReference>
<name>A0AA85J152_TRIRE</name>
<dbReference type="InterPro" id="IPR036907">
    <property type="entry name" value="5'-Nucleotdase_C_sf"/>
</dbReference>
<dbReference type="PRINTS" id="PR01607">
    <property type="entry name" value="APYRASEFAMLY"/>
</dbReference>
<evidence type="ECO:0000256" key="2">
    <source>
        <dbReference type="ARBA" id="ARBA00022729"/>
    </source>
</evidence>
<evidence type="ECO:0000313" key="6">
    <source>
        <dbReference type="Proteomes" id="UP000050795"/>
    </source>
</evidence>
<keyword evidence="6" id="KW-1185">Reference proteome</keyword>
<evidence type="ECO:0000313" key="7">
    <source>
        <dbReference type="WBParaSite" id="TREG1_123160.1"/>
    </source>
</evidence>
<dbReference type="WBParaSite" id="TREG1_123160.1">
    <property type="protein sequence ID" value="TREG1_123160.1"/>
    <property type="gene ID" value="TREG1_123160"/>
</dbReference>
<feature type="domain" description="Calcineurin-like phosphoesterase" evidence="4">
    <location>
        <begin position="8"/>
        <end position="213"/>
    </location>
</feature>
<dbReference type="Proteomes" id="UP000050795">
    <property type="component" value="Unassembled WGS sequence"/>
</dbReference>
<protein>
    <submittedName>
        <fullName evidence="7">Uncharacterized protein</fullName>
    </submittedName>
</protein>
<dbReference type="InterPro" id="IPR004843">
    <property type="entry name" value="Calcineurin-like_PHP"/>
</dbReference>
<dbReference type="Pfam" id="PF00149">
    <property type="entry name" value="Metallophos"/>
    <property type="match status" value="1"/>
</dbReference>
<dbReference type="Gene3D" id="3.90.780.10">
    <property type="entry name" value="5'-Nucleotidase, C-terminal domain"/>
    <property type="match status" value="1"/>
</dbReference>
<reference evidence="6" key="1">
    <citation type="submission" date="2022-06" db="EMBL/GenBank/DDBJ databases">
        <authorList>
            <person name="Berger JAMES D."/>
            <person name="Berger JAMES D."/>
        </authorList>
    </citation>
    <scope>NUCLEOTIDE SEQUENCE [LARGE SCALE GENOMIC DNA]</scope>
</reference>
<dbReference type="GO" id="GO:0009166">
    <property type="term" value="P:nucleotide catabolic process"/>
    <property type="evidence" value="ECO:0007669"/>
    <property type="project" value="InterPro"/>
</dbReference>
<reference evidence="7" key="2">
    <citation type="submission" date="2023-11" db="UniProtKB">
        <authorList>
            <consortium name="WormBaseParasite"/>
        </authorList>
    </citation>
    <scope>IDENTIFICATION</scope>
</reference>